<dbReference type="OrthoDB" id="1792at2759"/>
<organism evidence="5 6">
    <name type="scientific">Oryctes borbonicus</name>
    <dbReference type="NCBI Taxonomy" id="1629725"/>
    <lineage>
        <taxon>Eukaryota</taxon>
        <taxon>Metazoa</taxon>
        <taxon>Ecdysozoa</taxon>
        <taxon>Arthropoda</taxon>
        <taxon>Hexapoda</taxon>
        <taxon>Insecta</taxon>
        <taxon>Pterygota</taxon>
        <taxon>Neoptera</taxon>
        <taxon>Endopterygota</taxon>
        <taxon>Coleoptera</taxon>
        <taxon>Polyphaga</taxon>
        <taxon>Scarabaeiformia</taxon>
        <taxon>Scarabaeidae</taxon>
        <taxon>Dynastinae</taxon>
        <taxon>Oryctes</taxon>
    </lineage>
</organism>
<dbReference type="InterPro" id="IPR006926">
    <property type="entry name" value="Vps16_N"/>
</dbReference>
<dbReference type="InterPro" id="IPR016534">
    <property type="entry name" value="VPS16"/>
</dbReference>
<feature type="domain" description="Vps16 N-terminal" evidence="4">
    <location>
        <begin position="7"/>
        <end position="250"/>
    </location>
</feature>
<dbReference type="InterPro" id="IPR006925">
    <property type="entry name" value="Vps16_C"/>
</dbReference>
<proteinExistence type="inferred from homology"/>
<evidence type="ECO:0000256" key="2">
    <source>
        <dbReference type="ARBA" id="ARBA00017947"/>
    </source>
</evidence>
<dbReference type="AlphaFoldDB" id="A0A0T6B0N7"/>
<dbReference type="PIRSF" id="PIRSF007949">
    <property type="entry name" value="VPS16"/>
    <property type="match status" value="1"/>
</dbReference>
<feature type="non-terminal residue" evidence="5">
    <location>
        <position position="1"/>
    </location>
</feature>
<evidence type="ECO:0000259" key="4">
    <source>
        <dbReference type="Pfam" id="PF04841"/>
    </source>
</evidence>
<dbReference type="GO" id="GO:0003779">
    <property type="term" value="F:actin binding"/>
    <property type="evidence" value="ECO:0007669"/>
    <property type="project" value="TreeGrafter"/>
</dbReference>
<dbReference type="Gene3D" id="1.10.150.780">
    <property type="entry name" value="Vps16, C-terminal region"/>
    <property type="match status" value="1"/>
</dbReference>
<feature type="domain" description="Vps16 C-terminal" evidence="3">
    <location>
        <begin position="347"/>
        <end position="659"/>
    </location>
</feature>
<accession>A0A0T6B0N7</accession>
<keyword evidence="6" id="KW-1185">Reference proteome</keyword>
<dbReference type="Pfam" id="PF04840">
    <property type="entry name" value="Vps16_C"/>
    <property type="match status" value="1"/>
</dbReference>
<evidence type="ECO:0000259" key="3">
    <source>
        <dbReference type="Pfam" id="PF04840"/>
    </source>
</evidence>
<dbReference type="GO" id="GO:0005768">
    <property type="term" value="C:endosome"/>
    <property type="evidence" value="ECO:0007669"/>
    <property type="project" value="TreeGrafter"/>
</dbReference>
<dbReference type="EMBL" id="LJIG01016415">
    <property type="protein sequence ID" value="KRT80669.1"/>
    <property type="molecule type" value="Genomic_DNA"/>
</dbReference>
<evidence type="ECO:0000256" key="1">
    <source>
        <dbReference type="ARBA" id="ARBA00009250"/>
    </source>
</evidence>
<dbReference type="PANTHER" id="PTHR12811">
    <property type="entry name" value="VACUOLAR PROTEIN SORTING VPS16"/>
    <property type="match status" value="1"/>
</dbReference>
<dbReference type="GO" id="GO:0005765">
    <property type="term" value="C:lysosomal membrane"/>
    <property type="evidence" value="ECO:0007669"/>
    <property type="project" value="TreeGrafter"/>
</dbReference>
<sequence length="685" mass="78477">CKLPKSSVHPNDQCWVVISRDRDMEFLVARGQELYRLSEDRQITMLEIDITHKYHIVLGMAVSFNTKHIALLTDAGYLWMGSSDLTKKYCEVDTEICSTLSQMVWCGNEAVVLFFGDKRNLLIVGKHGEMMSFTYDGLVHLVEEVDGVRVISSAQHELVQKVPEVVQKIFRINSTEPGSFLLEASKQFQKRSHRADEYISLVKDNLQVAVEQCIRAAGYEFDTEVQKMLIRASQFGKCFVANIDADEYVKMCRELRVLNTIRNRKIGIPLTYTQLHCQGYEVLLDRLVASHHYYLAIEIAKYLKMPDKNGTSRILAHWAKYKVSKHGVNDEILSRQIADKLGYAPSISFSDIANAAVSAGRTTLAIKLLEYESKASEQVQLLLKLEEYRQALIKALESGDTDQSYKVILKSRDKMSNIDFKGMLQEFPVALSLYIKFCREYNSVSLRDILKLPDDHNALGLLSVVESLDKERRLDQNALLWSAINSYKACRNDLCVSLCEDQLKLLVKQKTFDEKYLTSFADLSVHDTCRKLLNLNHLKEAEKFKTEFKIPDKRYWWLRIQSMADNNRWEELDQFAKSKKSPIGYAPFVDVCLEKVNVSPDTGTVKRLIQVFLTRVNDEIKVKYYVKANYLEDAAKIAYEQRDIQSLLYVQSKCPSQSDLSEQINVYISQLGAKKGAPSSIPLFN</sequence>
<name>A0A0T6B0N7_9SCAR</name>
<dbReference type="GO" id="GO:0016197">
    <property type="term" value="P:endosomal transport"/>
    <property type="evidence" value="ECO:0007669"/>
    <property type="project" value="TreeGrafter"/>
</dbReference>
<dbReference type="Proteomes" id="UP000051574">
    <property type="component" value="Unassembled WGS sequence"/>
</dbReference>
<evidence type="ECO:0000313" key="5">
    <source>
        <dbReference type="EMBL" id="KRT80669.1"/>
    </source>
</evidence>
<dbReference type="GO" id="GO:0042144">
    <property type="term" value="P:vacuole fusion, non-autophagic"/>
    <property type="evidence" value="ECO:0007669"/>
    <property type="project" value="TreeGrafter"/>
</dbReference>
<comment type="similarity">
    <text evidence="1">Belongs to the VPS16 family.</text>
</comment>
<gene>
    <name evidence="5" type="ORF">AMK59_5192</name>
</gene>
<comment type="caution">
    <text evidence="5">The sequence shown here is derived from an EMBL/GenBank/DDBJ whole genome shotgun (WGS) entry which is preliminary data.</text>
</comment>
<dbReference type="PANTHER" id="PTHR12811:SF0">
    <property type="entry name" value="VACUOLAR PROTEIN SORTING-ASSOCIATED PROTEIN 16 HOMOLOG"/>
    <property type="match status" value="1"/>
</dbReference>
<dbReference type="GO" id="GO:0030897">
    <property type="term" value="C:HOPS complex"/>
    <property type="evidence" value="ECO:0007669"/>
    <property type="project" value="TreeGrafter"/>
</dbReference>
<dbReference type="Pfam" id="PF04841">
    <property type="entry name" value="Vps16_N"/>
    <property type="match status" value="1"/>
</dbReference>
<protein>
    <recommendedName>
        <fullName evidence="2">Vacuolar protein sorting-associated protein 16 homolog</fullName>
    </recommendedName>
</protein>
<dbReference type="GO" id="GO:0006886">
    <property type="term" value="P:intracellular protein transport"/>
    <property type="evidence" value="ECO:0007669"/>
    <property type="project" value="InterPro"/>
</dbReference>
<evidence type="ECO:0000313" key="6">
    <source>
        <dbReference type="Proteomes" id="UP000051574"/>
    </source>
</evidence>
<dbReference type="InterPro" id="IPR038132">
    <property type="entry name" value="Vps16_C_sf"/>
</dbReference>
<reference evidence="5 6" key="1">
    <citation type="submission" date="2015-09" db="EMBL/GenBank/DDBJ databases">
        <title>Draft genome of the scarab beetle Oryctes borbonicus.</title>
        <authorList>
            <person name="Meyer J.M."/>
            <person name="Markov G.V."/>
            <person name="Baskaran P."/>
            <person name="Herrmann M."/>
            <person name="Sommer R.J."/>
            <person name="Roedelsperger C."/>
        </authorList>
    </citation>
    <scope>NUCLEOTIDE SEQUENCE [LARGE SCALE GENOMIC DNA]</scope>
    <source>
        <strain evidence="5">OB123</strain>
        <tissue evidence="5">Whole animal</tissue>
    </source>
</reference>